<keyword evidence="13 15" id="KW-0464">Manganese</keyword>
<dbReference type="GO" id="GO:0005829">
    <property type="term" value="C:cytosol"/>
    <property type="evidence" value="ECO:0007669"/>
    <property type="project" value="TreeGrafter"/>
</dbReference>
<dbReference type="InterPro" id="IPR010918">
    <property type="entry name" value="PurM-like_C_dom"/>
</dbReference>
<dbReference type="PROSITE" id="PS00373">
    <property type="entry name" value="GART"/>
    <property type="match status" value="1"/>
</dbReference>
<dbReference type="GO" id="GO:0006189">
    <property type="term" value="P:'de novo' IMP biosynthetic process"/>
    <property type="evidence" value="ECO:0007669"/>
    <property type="project" value="UniProtKB-UniRule"/>
</dbReference>
<dbReference type="CDD" id="cd02196">
    <property type="entry name" value="PurM"/>
    <property type="match status" value="1"/>
</dbReference>
<comment type="catalytic activity">
    <reaction evidence="15">
        <text>5-phospho-beta-D-ribosylamine + glycine + ATP = N(1)-(5-phospho-beta-D-ribosyl)glycinamide + ADP + phosphate + H(+)</text>
        <dbReference type="Rhea" id="RHEA:17453"/>
        <dbReference type="ChEBI" id="CHEBI:15378"/>
        <dbReference type="ChEBI" id="CHEBI:30616"/>
        <dbReference type="ChEBI" id="CHEBI:43474"/>
        <dbReference type="ChEBI" id="CHEBI:57305"/>
        <dbReference type="ChEBI" id="CHEBI:58681"/>
        <dbReference type="ChEBI" id="CHEBI:143788"/>
        <dbReference type="ChEBI" id="CHEBI:456216"/>
        <dbReference type="EC" id="6.3.4.13"/>
    </reaction>
</comment>
<comment type="catalytic activity">
    <reaction evidence="15">
        <text>N(1)-(5-phospho-beta-D-ribosyl)glycinamide + (6R)-10-formyltetrahydrofolate = N(2)-formyl-N(1)-(5-phospho-beta-D-ribosyl)glycinamide + (6S)-5,6,7,8-tetrahydrofolate + H(+)</text>
        <dbReference type="Rhea" id="RHEA:15053"/>
        <dbReference type="ChEBI" id="CHEBI:15378"/>
        <dbReference type="ChEBI" id="CHEBI:57453"/>
        <dbReference type="ChEBI" id="CHEBI:143788"/>
        <dbReference type="ChEBI" id="CHEBI:147286"/>
        <dbReference type="ChEBI" id="CHEBI:195366"/>
        <dbReference type="EC" id="2.1.2.2"/>
    </reaction>
</comment>
<dbReference type="Gene3D" id="3.30.470.20">
    <property type="entry name" value="ATP-grasp fold, B domain"/>
    <property type="match status" value="1"/>
</dbReference>
<dbReference type="FunFam" id="3.90.650.10:FF:000019">
    <property type="entry name" value="Trifunctional purine biosynthetic protein adenosine-3"/>
    <property type="match status" value="1"/>
</dbReference>
<protein>
    <recommendedName>
        <fullName evidence="15">Trifunctional purine biosynthetic protein adenosine-3</fullName>
    </recommendedName>
    <domain>
        <recommendedName>
            <fullName evidence="15">Phosphoribosylamine--glycine ligase</fullName>
            <ecNumber evidence="15">6.3.4.13</ecNumber>
        </recommendedName>
        <alternativeName>
            <fullName evidence="15">Glycinamide ribonucleotide synthetase</fullName>
            <shortName evidence="15">GARS</shortName>
        </alternativeName>
        <alternativeName>
            <fullName evidence="15">Phosphoribosylglycinamide synthetase</fullName>
        </alternativeName>
    </domain>
    <domain>
        <recommendedName>
            <fullName evidence="15">Phosphoribosylformylglycinamidine cyclo-ligase</fullName>
            <ecNumber evidence="15">6.3.3.1</ecNumber>
        </recommendedName>
        <alternativeName>
            <fullName evidence="15">AIR synthase</fullName>
            <shortName evidence="15">AIRS</shortName>
        </alternativeName>
        <alternativeName>
            <fullName evidence="15">Phosphoribosyl-aminoimidazole synthetase</fullName>
        </alternativeName>
    </domain>
    <domain>
        <recommendedName>
            <fullName evidence="15">Phosphoribosylglycinamide formyltransferase</fullName>
            <ecNumber evidence="15">2.1.2.2</ecNumber>
        </recommendedName>
        <alternativeName>
            <fullName evidence="15">5'-phosphoribosylglycinamide transformylase</fullName>
        </alternativeName>
        <alternativeName>
            <fullName evidence="15">GAR transformylase</fullName>
            <shortName evidence="15">GART</shortName>
        </alternativeName>
    </domain>
</protein>
<dbReference type="GO" id="GO:0046084">
    <property type="term" value="P:adenine biosynthetic process"/>
    <property type="evidence" value="ECO:0007669"/>
    <property type="project" value="TreeGrafter"/>
</dbReference>
<keyword evidence="10 15" id="KW-0547">Nucleotide-binding</keyword>
<evidence type="ECO:0000256" key="2">
    <source>
        <dbReference type="ARBA" id="ARBA00005054"/>
    </source>
</evidence>
<dbReference type="SUPFAM" id="SSF51246">
    <property type="entry name" value="Rudiment single hybrid motif"/>
    <property type="match status" value="1"/>
</dbReference>
<dbReference type="InterPro" id="IPR011054">
    <property type="entry name" value="Rudment_hybrid_motif"/>
</dbReference>
<dbReference type="GO" id="GO:0004637">
    <property type="term" value="F:phosphoribosylamine-glycine ligase activity"/>
    <property type="evidence" value="ECO:0007669"/>
    <property type="project" value="UniProtKB-UniRule"/>
</dbReference>
<comment type="catalytic activity">
    <reaction evidence="15">
        <text>2-formamido-N(1)-(5-O-phospho-beta-D-ribosyl)acetamidine + ATP = 5-amino-1-(5-phospho-beta-D-ribosyl)imidazole + ADP + phosphate + H(+)</text>
        <dbReference type="Rhea" id="RHEA:23032"/>
        <dbReference type="ChEBI" id="CHEBI:15378"/>
        <dbReference type="ChEBI" id="CHEBI:30616"/>
        <dbReference type="ChEBI" id="CHEBI:43474"/>
        <dbReference type="ChEBI" id="CHEBI:137981"/>
        <dbReference type="ChEBI" id="CHEBI:147287"/>
        <dbReference type="ChEBI" id="CHEBI:456216"/>
        <dbReference type="EC" id="6.3.3.1"/>
    </reaction>
</comment>
<dbReference type="SMART" id="SM01209">
    <property type="entry name" value="GARS_A"/>
    <property type="match status" value="1"/>
</dbReference>
<evidence type="ECO:0000313" key="17">
    <source>
        <dbReference type="Proteomes" id="UP001152795"/>
    </source>
</evidence>
<dbReference type="InterPro" id="IPR036676">
    <property type="entry name" value="PurM-like_C_sf"/>
</dbReference>
<evidence type="ECO:0000256" key="9">
    <source>
        <dbReference type="ARBA" id="ARBA00022723"/>
    </source>
</evidence>
<comment type="caution">
    <text evidence="16">The sequence shown here is derived from an EMBL/GenBank/DDBJ whole genome shotgun (WGS) entry which is preliminary data.</text>
</comment>
<dbReference type="Gene3D" id="3.40.50.170">
    <property type="entry name" value="Formyl transferase, N-terminal domain"/>
    <property type="match status" value="1"/>
</dbReference>
<evidence type="ECO:0000313" key="16">
    <source>
        <dbReference type="EMBL" id="CAB3978851.1"/>
    </source>
</evidence>
<dbReference type="HAMAP" id="MF_01930">
    <property type="entry name" value="PurN"/>
    <property type="match status" value="1"/>
</dbReference>
<sequence length="1005" mass="106955">MSDNVLVIGSGGREHCLAWKLAQSEHVRKVYVAPGNGGSAQENNNSMDRIENVASINVADHSTVKSFCSEANVDLIVIGPEAPLAEGIVDYLSKCDIPCFGPTKDAARIETSKVFAKDFMTRHGIPTARYQSFTDCESARKHVRTAGYSALVVKANGLAGGKGVIVAENTDKAEKAVVNILQNNAFGEAGNTILIEEKLDGREISVLAFSDGKNIAVMPPAQDHKQAYDGDLGPNTGGMGAYAPCNELSEAQLQHIVDNVLQKAVDGMNQDGCPFVGVLFAGIMLTSQGPKCLEFNCRFGDPETQVILPLMKSDLYATIMEAVSGDLSAAIPLWHQDRAAVGVVMASGGYPGSYEKGYPVNGTEKFKESEDIVVFQAGTRFDSDSKQLVTAGGRVLCTVAVSSTLQDAQRKAYEAVQQISFENAHYRKDIADKALRKSAMTYSVAGVNMDSGNRLVEQIKPLARATLRAGCLGDLGGFGGMFDLKAIGYKDPILVSGTDGVGTKLKIAQSCSLHSTVGIDLVAMCVNDILAHGAEPLFFLDYFATGKLDVSVAKEVIEGVASGCKMAECALLGGETAEMPGMYASGEYDLAGFAVGAVERSKMLPQKDNITPGDVVIGLASSGLHSNGYSLVRKVLEVHGLAFDSPCPFDKARSFGEVLLTPTRIYVKSLLPLMKAGNVKAFVHVTGGGLLENIPRVLPECLGVSLNAGLWNIPSVFGWISQAGNIEPNEMLRTFNCGLGAVLICANEDSLTVLKHLQDHSEQASIIGVVQESSVAVMVDAFSEKLRESCAQSMMVNGVCQKKRSRVGVLISGSGTNLQALINHAAKPGSSAEIVLVISNVEGVQGLTRAENAGIPTVVINHKNFSSRADFDMALDTALQKSDVEFVCLAGFMRILTGGFVNKWRGKMLNTHPSLLPSFKGMHAHRDVLKAGVKVSGCSVHFVAEEVDAGAIVAQEAVPVLPNDTVESLQERVKKAEHICFPKAMELLASGQIILGNDGRVQYAW</sequence>
<dbReference type="Gene3D" id="3.40.50.20">
    <property type="match status" value="1"/>
</dbReference>
<evidence type="ECO:0000256" key="14">
    <source>
        <dbReference type="ARBA" id="ARBA00023268"/>
    </source>
</evidence>
<comment type="pathway">
    <text evidence="2 15">Purine metabolism; IMP biosynthesis via de novo pathway; N(2)-formyl-N(1)-(5-phospho-D-ribosyl)glycinamide from N(1)-(5-phospho-D-ribosyl)glycinamide (10-formyl THF route): step 1/1.</text>
</comment>
<dbReference type="Gene3D" id="3.30.1330.10">
    <property type="entry name" value="PurM-like, N-terminal domain"/>
    <property type="match status" value="1"/>
</dbReference>
<dbReference type="SUPFAM" id="SSF56042">
    <property type="entry name" value="PurM C-terminal domain-like"/>
    <property type="match status" value="1"/>
</dbReference>
<dbReference type="Pfam" id="PF02844">
    <property type="entry name" value="GARS_N"/>
    <property type="match status" value="1"/>
</dbReference>
<organism evidence="16 17">
    <name type="scientific">Paramuricea clavata</name>
    <name type="common">Red gorgonian</name>
    <name type="synonym">Violescent sea-whip</name>
    <dbReference type="NCBI Taxonomy" id="317549"/>
    <lineage>
        <taxon>Eukaryota</taxon>
        <taxon>Metazoa</taxon>
        <taxon>Cnidaria</taxon>
        <taxon>Anthozoa</taxon>
        <taxon>Octocorallia</taxon>
        <taxon>Malacalcyonacea</taxon>
        <taxon>Plexauridae</taxon>
        <taxon>Paramuricea</taxon>
    </lineage>
</organism>
<dbReference type="GO" id="GO:0046872">
    <property type="term" value="F:metal ion binding"/>
    <property type="evidence" value="ECO:0007669"/>
    <property type="project" value="UniProtKB-KW"/>
</dbReference>
<evidence type="ECO:0000256" key="15">
    <source>
        <dbReference type="RuleBase" id="RU363089"/>
    </source>
</evidence>
<dbReference type="InterPro" id="IPR002376">
    <property type="entry name" value="Formyl_transf_N"/>
</dbReference>
<dbReference type="PROSITE" id="PS50975">
    <property type="entry name" value="ATP_GRASP"/>
    <property type="match status" value="1"/>
</dbReference>
<dbReference type="InterPro" id="IPR037123">
    <property type="entry name" value="PRibGlycinamide_synth_C_sf"/>
</dbReference>
<dbReference type="EC" id="6.3.4.13" evidence="15"/>
<dbReference type="InterPro" id="IPR013815">
    <property type="entry name" value="ATP_grasp_subdomain_1"/>
</dbReference>
<dbReference type="Gene3D" id="3.90.650.10">
    <property type="entry name" value="PurM-like C-terminal domain"/>
    <property type="match status" value="1"/>
</dbReference>
<dbReference type="FunFam" id="3.30.1490.20:FF:000006">
    <property type="entry name" value="phosphoribosylamine--glycine ligase, chloroplastic-like"/>
    <property type="match status" value="1"/>
</dbReference>
<dbReference type="GO" id="GO:0004641">
    <property type="term" value="F:phosphoribosylformylglycinamidine cyclo-ligase activity"/>
    <property type="evidence" value="ECO:0007669"/>
    <property type="project" value="UniProtKB-EC"/>
</dbReference>
<keyword evidence="17" id="KW-1185">Reference proteome</keyword>
<dbReference type="HAMAP" id="MF_00138">
    <property type="entry name" value="GARS"/>
    <property type="match status" value="1"/>
</dbReference>
<dbReference type="SUPFAM" id="SSF56059">
    <property type="entry name" value="Glutathione synthetase ATP-binding domain-like"/>
    <property type="match status" value="1"/>
</dbReference>
<dbReference type="EC" id="2.1.2.2" evidence="15"/>
<dbReference type="Proteomes" id="UP001152795">
    <property type="component" value="Unassembled WGS sequence"/>
</dbReference>
<dbReference type="InterPro" id="IPR004607">
    <property type="entry name" value="GART"/>
</dbReference>
<evidence type="ECO:0000256" key="6">
    <source>
        <dbReference type="ARBA" id="ARBA00008696"/>
    </source>
</evidence>
<dbReference type="InterPro" id="IPR016188">
    <property type="entry name" value="PurM-like_N"/>
</dbReference>
<dbReference type="SUPFAM" id="SSF55326">
    <property type="entry name" value="PurM N-terminal domain-like"/>
    <property type="match status" value="1"/>
</dbReference>
<dbReference type="HAMAP" id="MF_00741">
    <property type="entry name" value="AIRS"/>
    <property type="match status" value="1"/>
</dbReference>
<comment type="similarity">
    <text evidence="5 15">In the C-terminal section; belongs to the GART family.</text>
</comment>
<proteinExistence type="inferred from homology"/>
<dbReference type="FunFam" id="3.30.470.20:FF:000018">
    <property type="entry name" value="Trifunctional purine biosynthetic protein adenosine-3"/>
    <property type="match status" value="1"/>
</dbReference>
<dbReference type="InterPro" id="IPR020559">
    <property type="entry name" value="PRibGlycinamide_synth_CS"/>
</dbReference>
<dbReference type="UniPathway" id="UPA00074">
    <property type="reaction ID" value="UER00125"/>
</dbReference>
<comment type="similarity">
    <text evidence="4 15">In the N-terminal section; belongs to the GARS family.</text>
</comment>
<keyword evidence="7 15" id="KW-0436">Ligase</keyword>
<evidence type="ECO:0000256" key="7">
    <source>
        <dbReference type="ARBA" id="ARBA00022598"/>
    </source>
</evidence>
<dbReference type="FunFam" id="3.90.600.10:FF:000001">
    <property type="entry name" value="Trifunctional purine biosynthetic protein adenosine-3"/>
    <property type="match status" value="1"/>
</dbReference>
<dbReference type="OrthoDB" id="2018833at2759"/>
<dbReference type="GO" id="GO:0005524">
    <property type="term" value="F:ATP binding"/>
    <property type="evidence" value="ECO:0007669"/>
    <property type="project" value="UniProtKB-UniRule"/>
</dbReference>
<dbReference type="Pfam" id="PF02843">
    <property type="entry name" value="GARS_C"/>
    <property type="match status" value="1"/>
</dbReference>
<dbReference type="PANTHER" id="PTHR10520:SF12">
    <property type="entry name" value="TRIFUNCTIONAL PURINE BIOSYNTHETIC PROTEIN ADENOSINE-3"/>
    <property type="match status" value="1"/>
</dbReference>
<dbReference type="InterPro" id="IPR011761">
    <property type="entry name" value="ATP-grasp"/>
</dbReference>
<keyword evidence="9 15" id="KW-0479">Metal-binding</keyword>
<dbReference type="EMBL" id="CACRXK020000147">
    <property type="protein sequence ID" value="CAB3978851.1"/>
    <property type="molecule type" value="Genomic_DNA"/>
</dbReference>
<dbReference type="NCBIfam" id="TIGR00878">
    <property type="entry name" value="purM"/>
    <property type="match status" value="1"/>
</dbReference>
<dbReference type="FunFam" id="3.30.1330.10:FF:000001">
    <property type="entry name" value="Phosphoribosylformylglycinamidine cyclo-ligase"/>
    <property type="match status" value="1"/>
</dbReference>
<dbReference type="NCBIfam" id="TIGR00639">
    <property type="entry name" value="PurN"/>
    <property type="match status" value="1"/>
</dbReference>
<dbReference type="SUPFAM" id="SSF52440">
    <property type="entry name" value="PreATP-grasp domain"/>
    <property type="match status" value="1"/>
</dbReference>
<keyword evidence="8" id="KW-0808">Transferase</keyword>
<dbReference type="SMART" id="SM01210">
    <property type="entry name" value="GARS_C"/>
    <property type="match status" value="1"/>
</dbReference>
<dbReference type="FunFam" id="3.40.50.170:FF:000006">
    <property type="entry name" value="Trifunctional purine biosynthetic protein adenosine-3"/>
    <property type="match status" value="1"/>
</dbReference>
<dbReference type="InterPro" id="IPR020562">
    <property type="entry name" value="PRibGlycinamide_synth_N"/>
</dbReference>
<dbReference type="SUPFAM" id="SSF53328">
    <property type="entry name" value="Formyltransferase"/>
    <property type="match status" value="1"/>
</dbReference>
<name>A0A7D9HBN0_PARCT</name>
<comment type="pathway">
    <text evidence="3 15">Purine metabolism; IMP biosynthesis via de novo pathway; N(1)-(5-phospho-D-ribosyl)glycinamide from 5-phospho-alpha-D-ribose 1-diphosphate: step 2/2.</text>
</comment>
<dbReference type="GO" id="GO:0004644">
    <property type="term" value="F:phosphoribosylglycinamide formyltransferase activity"/>
    <property type="evidence" value="ECO:0007669"/>
    <property type="project" value="UniProtKB-EC"/>
</dbReference>
<keyword evidence="14 15" id="KW-0511">Multifunctional enzyme</keyword>
<dbReference type="Gene3D" id="3.30.1490.20">
    <property type="entry name" value="ATP-grasp fold, A domain"/>
    <property type="match status" value="1"/>
</dbReference>
<dbReference type="InterPro" id="IPR036921">
    <property type="entry name" value="PurM-like_N_sf"/>
</dbReference>
<dbReference type="PANTHER" id="PTHR10520">
    <property type="entry name" value="TRIFUNCTIONAL PURINE BIOSYNTHETIC PROTEIN ADENOSINE-3-RELATED"/>
    <property type="match status" value="1"/>
</dbReference>
<dbReference type="InterPro" id="IPR036477">
    <property type="entry name" value="Formyl_transf_N_sf"/>
</dbReference>
<evidence type="ECO:0000256" key="1">
    <source>
        <dbReference type="ARBA" id="ARBA00004686"/>
    </source>
</evidence>
<dbReference type="Pfam" id="PF00586">
    <property type="entry name" value="AIRS"/>
    <property type="match status" value="1"/>
</dbReference>
<evidence type="ECO:0000256" key="8">
    <source>
        <dbReference type="ARBA" id="ARBA00022679"/>
    </source>
</evidence>
<accession>A0A7D9HBN0</accession>
<dbReference type="Pfam" id="PF02769">
    <property type="entry name" value="AIRS_C"/>
    <property type="match status" value="1"/>
</dbReference>
<evidence type="ECO:0000256" key="4">
    <source>
        <dbReference type="ARBA" id="ARBA00007423"/>
    </source>
</evidence>
<dbReference type="InterPro" id="IPR004733">
    <property type="entry name" value="PurM_cligase"/>
</dbReference>
<dbReference type="Pfam" id="PF01071">
    <property type="entry name" value="GARS_A"/>
    <property type="match status" value="1"/>
</dbReference>
<reference evidence="16" key="1">
    <citation type="submission" date="2020-04" db="EMBL/GenBank/DDBJ databases">
        <authorList>
            <person name="Alioto T."/>
            <person name="Alioto T."/>
            <person name="Gomez Garrido J."/>
        </authorList>
    </citation>
    <scope>NUCLEOTIDE SEQUENCE</scope>
    <source>
        <strain evidence="16">A484AB</strain>
    </source>
</reference>
<keyword evidence="11 15" id="KW-0658">Purine biosynthesis</keyword>
<dbReference type="EC" id="6.3.3.1" evidence="15"/>
<evidence type="ECO:0000256" key="5">
    <source>
        <dbReference type="ARBA" id="ARBA00008630"/>
    </source>
</evidence>
<dbReference type="InterPro" id="IPR016185">
    <property type="entry name" value="PreATP-grasp_dom_sf"/>
</dbReference>
<dbReference type="NCBIfam" id="TIGR00877">
    <property type="entry name" value="purD"/>
    <property type="match status" value="1"/>
</dbReference>
<dbReference type="CDD" id="cd08645">
    <property type="entry name" value="FMT_core_GART"/>
    <property type="match status" value="1"/>
</dbReference>
<keyword evidence="12 15" id="KW-0067">ATP-binding</keyword>
<dbReference type="Gene3D" id="3.90.600.10">
    <property type="entry name" value="Phosphoribosylglycinamide synthetase, C-terminal domain"/>
    <property type="match status" value="1"/>
</dbReference>
<evidence type="ECO:0000256" key="13">
    <source>
        <dbReference type="ARBA" id="ARBA00023211"/>
    </source>
</evidence>
<comment type="similarity">
    <text evidence="6 15">In the central section; belongs to the AIR synthase family.</text>
</comment>
<dbReference type="InterPro" id="IPR020561">
    <property type="entry name" value="PRibGlycinamid_synth_ATP-grasp"/>
</dbReference>
<dbReference type="InterPro" id="IPR020560">
    <property type="entry name" value="PRibGlycinamide_synth_C-dom"/>
</dbReference>
<comment type="pathway">
    <text evidence="1 15">Purine metabolism; IMP biosynthesis via de novo pathway; 5-amino-1-(5-phospho-D-ribosyl)imidazole from N(2)-formyl-N(1)-(5-phospho-D-ribosyl)glycinamide: step 2/2.</text>
</comment>
<evidence type="ECO:0000256" key="10">
    <source>
        <dbReference type="ARBA" id="ARBA00022741"/>
    </source>
</evidence>
<dbReference type="InterPro" id="IPR000115">
    <property type="entry name" value="PRibGlycinamide_synth"/>
</dbReference>
<dbReference type="AlphaFoldDB" id="A0A7D9HBN0"/>
<evidence type="ECO:0000256" key="11">
    <source>
        <dbReference type="ARBA" id="ARBA00022755"/>
    </source>
</evidence>
<dbReference type="Pfam" id="PF00551">
    <property type="entry name" value="Formyl_trans_N"/>
    <property type="match status" value="1"/>
</dbReference>
<dbReference type="FunFam" id="3.40.50.20:FF:000006">
    <property type="entry name" value="Phosphoribosylamine--glycine ligase, chloroplastic"/>
    <property type="match status" value="1"/>
</dbReference>
<evidence type="ECO:0000256" key="3">
    <source>
        <dbReference type="ARBA" id="ARBA00005174"/>
    </source>
</evidence>
<dbReference type="PROSITE" id="PS00184">
    <property type="entry name" value="GARS"/>
    <property type="match status" value="1"/>
</dbReference>
<dbReference type="InterPro" id="IPR001555">
    <property type="entry name" value="GART_AS"/>
</dbReference>
<evidence type="ECO:0000256" key="12">
    <source>
        <dbReference type="ARBA" id="ARBA00022840"/>
    </source>
</evidence>
<gene>
    <name evidence="16" type="ORF">PACLA_8A032962</name>
</gene>